<proteinExistence type="predicted"/>
<dbReference type="eggNOG" id="COG2205">
    <property type="taxonomic scope" value="Bacteria"/>
</dbReference>
<dbReference type="PROSITE" id="PS50113">
    <property type="entry name" value="PAC"/>
    <property type="match status" value="1"/>
</dbReference>
<comment type="catalytic activity">
    <reaction evidence="1">
        <text>ATP + protein L-histidine = ADP + protein N-phospho-L-histidine.</text>
        <dbReference type="EC" id="2.7.13.3"/>
    </reaction>
</comment>
<accession>A0A0V8M551</accession>
<dbReference type="InterPro" id="IPR005467">
    <property type="entry name" value="His_kinase_dom"/>
</dbReference>
<dbReference type="Gene3D" id="1.10.287.130">
    <property type="match status" value="1"/>
</dbReference>
<dbReference type="PROSITE" id="PS50112">
    <property type="entry name" value="PAS"/>
    <property type="match status" value="1"/>
</dbReference>
<evidence type="ECO:0000256" key="8">
    <source>
        <dbReference type="ARBA" id="ARBA00022777"/>
    </source>
</evidence>
<dbReference type="EC" id="2.7.13.3" evidence="3"/>
<feature type="domain" description="Histidine kinase" evidence="13">
    <location>
        <begin position="172"/>
        <end position="389"/>
    </location>
</feature>
<dbReference type="FunFam" id="3.30.565.10:FF:000006">
    <property type="entry name" value="Sensor histidine kinase WalK"/>
    <property type="match status" value="1"/>
</dbReference>
<evidence type="ECO:0000256" key="2">
    <source>
        <dbReference type="ARBA" id="ARBA00004141"/>
    </source>
</evidence>
<dbReference type="PROSITE" id="PS50109">
    <property type="entry name" value="HIS_KIN"/>
    <property type="match status" value="1"/>
</dbReference>
<dbReference type="SMART" id="SM00091">
    <property type="entry name" value="PAS"/>
    <property type="match status" value="1"/>
</dbReference>
<evidence type="ECO:0000259" key="13">
    <source>
        <dbReference type="PROSITE" id="PS50109"/>
    </source>
</evidence>
<dbReference type="Proteomes" id="UP000053577">
    <property type="component" value="Unassembled WGS sequence"/>
</dbReference>
<dbReference type="SMART" id="SM00387">
    <property type="entry name" value="HATPase_c"/>
    <property type="match status" value="1"/>
</dbReference>
<evidence type="ECO:0000256" key="5">
    <source>
        <dbReference type="ARBA" id="ARBA00022679"/>
    </source>
</evidence>
<dbReference type="PRINTS" id="PR00344">
    <property type="entry name" value="BCTRLSENSOR"/>
</dbReference>
<sequence length="408" mass="46442">MSDNSKGDSILNSQISQSQVESMLFRCFAEELNDIVWEGSNTIAVTFVNSKVYDIWGYKPEELIGKNFLDFMVPSKREEQKKVIDSMVENKAAVNGIHLYYQHRNGKTLIFETRAKPILDNNGKCVGHRGIFRDVTNYILQEKRLQKLYKQEKAAFTELENQMQQRLEFTRALAHELKTPLTVIQAANELMGTQILSPELTNISDSIARGVQSLQKRVNELLDLAKGEVGILTVNRKLIKTLPYITNLINDLKPMVKMRNRNLLTNIPDSLPNICADEQRLTQIISNLVDNSIKYSTEKAAITISVRQDTNLDNILFQVTDTGFGIPPDKQIEIFNPYARIRKAEEHTTGLGIGLSLSRTLVELHGGQIWFETSEGIGSSFYFTMPKYARKRMITAVKKRQPDENCHN</sequence>
<dbReference type="OrthoDB" id="142216at2"/>
<keyword evidence="4" id="KW-0597">Phosphoprotein</keyword>
<dbReference type="SUPFAM" id="SSF47384">
    <property type="entry name" value="Homodimeric domain of signal transducing histidine kinase"/>
    <property type="match status" value="1"/>
</dbReference>
<comment type="subcellular location">
    <subcellularLocation>
        <location evidence="2">Membrane</location>
        <topology evidence="2">Multi-pass membrane protein</topology>
    </subcellularLocation>
</comment>
<organism evidence="16 17">
    <name type="scientific">Dehalococcoides mccartyi</name>
    <dbReference type="NCBI Taxonomy" id="61435"/>
    <lineage>
        <taxon>Bacteria</taxon>
        <taxon>Bacillati</taxon>
        <taxon>Chloroflexota</taxon>
        <taxon>Dehalococcoidia</taxon>
        <taxon>Dehalococcoidales</taxon>
        <taxon>Dehalococcoidaceae</taxon>
        <taxon>Dehalococcoides</taxon>
    </lineage>
</organism>
<dbReference type="GO" id="GO:0016020">
    <property type="term" value="C:membrane"/>
    <property type="evidence" value="ECO:0007669"/>
    <property type="project" value="UniProtKB-SubCell"/>
</dbReference>
<dbReference type="GO" id="GO:0000156">
    <property type="term" value="F:phosphorelay response regulator activity"/>
    <property type="evidence" value="ECO:0007669"/>
    <property type="project" value="TreeGrafter"/>
</dbReference>
<dbReference type="Gene3D" id="3.30.565.10">
    <property type="entry name" value="Histidine kinase-like ATPase, C-terminal domain"/>
    <property type="match status" value="1"/>
</dbReference>
<keyword evidence="5" id="KW-0808">Transferase</keyword>
<dbReference type="NCBIfam" id="TIGR00229">
    <property type="entry name" value="sensory_box"/>
    <property type="match status" value="1"/>
</dbReference>
<dbReference type="CDD" id="cd00130">
    <property type="entry name" value="PAS"/>
    <property type="match status" value="1"/>
</dbReference>
<evidence type="ECO:0000256" key="3">
    <source>
        <dbReference type="ARBA" id="ARBA00012438"/>
    </source>
</evidence>
<name>A0A0V8M551_9CHLR</name>
<evidence type="ECO:0000259" key="14">
    <source>
        <dbReference type="PROSITE" id="PS50112"/>
    </source>
</evidence>
<dbReference type="SUPFAM" id="SSF55785">
    <property type="entry name" value="PYP-like sensor domain (PAS domain)"/>
    <property type="match status" value="1"/>
</dbReference>
<keyword evidence="11" id="KW-0902">Two-component regulatory system</keyword>
<dbReference type="AlphaFoldDB" id="A0A0V8M551"/>
<evidence type="ECO:0000256" key="11">
    <source>
        <dbReference type="ARBA" id="ARBA00023012"/>
    </source>
</evidence>
<dbReference type="SUPFAM" id="SSF55874">
    <property type="entry name" value="ATPase domain of HSP90 chaperone/DNA topoisomerase II/histidine kinase"/>
    <property type="match status" value="1"/>
</dbReference>
<evidence type="ECO:0000259" key="15">
    <source>
        <dbReference type="PROSITE" id="PS50113"/>
    </source>
</evidence>
<dbReference type="PATRIC" id="fig|61435.5.peg.497"/>
<dbReference type="SMART" id="SM00388">
    <property type="entry name" value="HisKA"/>
    <property type="match status" value="1"/>
</dbReference>
<keyword evidence="6" id="KW-0812">Transmembrane</keyword>
<evidence type="ECO:0000256" key="10">
    <source>
        <dbReference type="ARBA" id="ARBA00022989"/>
    </source>
</evidence>
<feature type="domain" description="PAC" evidence="15">
    <location>
        <begin position="95"/>
        <end position="147"/>
    </location>
</feature>
<dbReference type="GO" id="GO:0030295">
    <property type="term" value="F:protein kinase activator activity"/>
    <property type="evidence" value="ECO:0007669"/>
    <property type="project" value="TreeGrafter"/>
</dbReference>
<keyword evidence="8" id="KW-0418">Kinase</keyword>
<evidence type="ECO:0000256" key="4">
    <source>
        <dbReference type="ARBA" id="ARBA00022553"/>
    </source>
</evidence>
<dbReference type="InterPro" id="IPR003661">
    <property type="entry name" value="HisK_dim/P_dom"/>
</dbReference>
<protein>
    <recommendedName>
        <fullName evidence="3">histidine kinase</fullName>
        <ecNumber evidence="3">2.7.13.3</ecNumber>
    </recommendedName>
</protein>
<dbReference type="InterPro" id="IPR000700">
    <property type="entry name" value="PAS-assoc_C"/>
</dbReference>
<reference evidence="16 17" key="1">
    <citation type="journal article" date="2015" name="Sci. Rep.">
        <title>A comparative genomics and reductive dehalogenase gene transcription study of two chloroethene-respiring bacteria, Dehalococcoides mccartyi strains MB and 11a.</title>
        <authorList>
            <person name="Low A."/>
            <person name="Shen Z."/>
            <person name="Cheng D."/>
            <person name="Rogers M.J."/>
            <person name="Lee P.K."/>
            <person name="He J."/>
        </authorList>
    </citation>
    <scope>NUCLEOTIDE SEQUENCE [LARGE SCALE GENOMIC DNA]</scope>
    <source>
        <strain evidence="16 17">MB</strain>
    </source>
</reference>
<evidence type="ECO:0000256" key="12">
    <source>
        <dbReference type="ARBA" id="ARBA00023136"/>
    </source>
</evidence>
<dbReference type="GO" id="GO:0007234">
    <property type="term" value="P:osmosensory signaling via phosphorelay pathway"/>
    <property type="evidence" value="ECO:0007669"/>
    <property type="project" value="TreeGrafter"/>
</dbReference>
<dbReference type="InterPro" id="IPR036890">
    <property type="entry name" value="HATPase_C_sf"/>
</dbReference>
<dbReference type="InterPro" id="IPR050351">
    <property type="entry name" value="BphY/WalK/GraS-like"/>
</dbReference>
<dbReference type="CDD" id="cd00082">
    <property type="entry name" value="HisKA"/>
    <property type="match status" value="1"/>
</dbReference>
<evidence type="ECO:0000313" key="16">
    <source>
        <dbReference type="EMBL" id="KSV18904.1"/>
    </source>
</evidence>
<dbReference type="InterPro" id="IPR004358">
    <property type="entry name" value="Sig_transdc_His_kin-like_C"/>
</dbReference>
<evidence type="ECO:0000256" key="9">
    <source>
        <dbReference type="ARBA" id="ARBA00022840"/>
    </source>
</evidence>
<dbReference type="Pfam" id="PF02518">
    <property type="entry name" value="HATPase_c"/>
    <property type="match status" value="1"/>
</dbReference>
<evidence type="ECO:0000313" key="17">
    <source>
        <dbReference type="Proteomes" id="UP000053577"/>
    </source>
</evidence>
<evidence type="ECO:0000256" key="1">
    <source>
        <dbReference type="ARBA" id="ARBA00000085"/>
    </source>
</evidence>
<dbReference type="InterPro" id="IPR036097">
    <property type="entry name" value="HisK_dim/P_sf"/>
</dbReference>
<dbReference type="InterPro" id="IPR003594">
    <property type="entry name" value="HATPase_dom"/>
</dbReference>
<dbReference type="GO" id="GO:0000155">
    <property type="term" value="F:phosphorelay sensor kinase activity"/>
    <property type="evidence" value="ECO:0007669"/>
    <property type="project" value="InterPro"/>
</dbReference>
<dbReference type="InterPro" id="IPR000014">
    <property type="entry name" value="PAS"/>
</dbReference>
<dbReference type="Gene3D" id="3.30.450.20">
    <property type="entry name" value="PAS domain"/>
    <property type="match status" value="1"/>
</dbReference>
<dbReference type="GO" id="GO:0005524">
    <property type="term" value="F:ATP binding"/>
    <property type="evidence" value="ECO:0007669"/>
    <property type="project" value="UniProtKB-KW"/>
</dbReference>
<dbReference type="PANTHER" id="PTHR42878:SF7">
    <property type="entry name" value="SENSOR HISTIDINE KINASE GLRK"/>
    <property type="match status" value="1"/>
</dbReference>
<dbReference type="RefSeq" id="WP_058292012.1">
    <property type="nucleotide sequence ID" value="NZ_JGYD01000002.1"/>
</dbReference>
<keyword evidence="9" id="KW-0067">ATP-binding</keyword>
<dbReference type="EMBL" id="JGYD01000002">
    <property type="protein sequence ID" value="KSV18904.1"/>
    <property type="molecule type" value="Genomic_DNA"/>
</dbReference>
<keyword evidence="12" id="KW-0472">Membrane</keyword>
<evidence type="ECO:0000256" key="6">
    <source>
        <dbReference type="ARBA" id="ARBA00022692"/>
    </source>
</evidence>
<dbReference type="PANTHER" id="PTHR42878">
    <property type="entry name" value="TWO-COMPONENT HISTIDINE KINASE"/>
    <property type="match status" value="1"/>
</dbReference>
<feature type="domain" description="PAS" evidence="14">
    <location>
        <begin position="45"/>
        <end position="91"/>
    </location>
</feature>
<evidence type="ECO:0000256" key="7">
    <source>
        <dbReference type="ARBA" id="ARBA00022741"/>
    </source>
</evidence>
<dbReference type="Pfam" id="PF00512">
    <property type="entry name" value="HisKA"/>
    <property type="match status" value="1"/>
</dbReference>
<keyword evidence="7" id="KW-0547">Nucleotide-binding</keyword>
<keyword evidence="10" id="KW-1133">Transmembrane helix</keyword>
<dbReference type="Pfam" id="PF08447">
    <property type="entry name" value="PAS_3"/>
    <property type="match status" value="1"/>
</dbReference>
<dbReference type="InterPro" id="IPR035965">
    <property type="entry name" value="PAS-like_dom_sf"/>
</dbReference>
<comment type="caution">
    <text evidence="16">The sequence shown here is derived from an EMBL/GenBank/DDBJ whole genome shotgun (WGS) entry which is preliminary data.</text>
</comment>
<gene>
    <name evidence="16" type="ORF">DA01_02455</name>
</gene>
<dbReference type="InterPro" id="IPR013655">
    <property type="entry name" value="PAS_fold_3"/>
</dbReference>